<name>A0ABM4AX95_VANTA</name>
<dbReference type="RefSeq" id="XP_064075929.1">
    <property type="nucleotide sequence ID" value="XM_064219859.1"/>
</dbReference>
<feature type="coiled-coil region" evidence="2">
    <location>
        <begin position="285"/>
        <end position="312"/>
    </location>
</feature>
<evidence type="ECO:0000256" key="1">
    <source>
        <dbReference type="ARBA" id="ARBA00006190"/>
    </source>
</evidence>
<dbReference type="InterPro" id="IPR005024">
    <property type="entry name" value="Snf7_fam"/>
</dbReference>
<feature type="region of interest" description="Disordered" evidence="3">
    <location>
        <begin position="383"/>
        <end position="425"/>
    </location>
</feature>
<dbReference type="Pfam" id="PF25880">
    <property type="entry name" value="WHD_CHMP7_1st"/>
    <property type="match status" value="1"/>
</dbReference>
<feature type="compositionally biased region" description="Polar residues" evidence="3">
    <location>
        <begin position="494"/>
        <end position="506"/>
    </location>
</feature>
<gene>
    <name evidence="5" type="primary">LOC113402651</name>
</gene>
<feature type="compositionally biased region" description="Basic and acidic residues" evidence="3">
    <location>
        <begin position="594"/>
        <end position="610"/>
    </location>
</feature>
<comment type="similarity">
    <text evidence="1">Belongs to the SNF7 family.</text>
</comment>
<dbReference type="PANTHER" id="PTHR22761:SF21">
    <property type="entry name" value="CHARGED MULTIVESICULAR BODY PROTEIN 7"/>
    <property type="match status" value="1"/>
</dbReference>
<accession>A0ABM4AX95</accession>
<proteinExistence type="inferred from homology"/>
<reference evidence="5" key="1">
    <citation type="submission" date="2025-08" db="UniProtKB">
        <authorList>
            <consortium name="RefSeq"/>
        </authorList>
    </citation>
    <scope>IDENTIFICATION</scope>
    <source>
        <tissue evidence="5">Whole body</tissue>
    </source>
</reference>
<dbReference type="PANTHER" id="PTHR22761">
    <property type="entry name" value="CHARGED MULTIVESICULAR BODY PROTEIN"/>
    <property type="match status" value="1"/>
</dbReference>
<evidence type="ECO:0000313" key="5">
    <source>
        <dbReference type="RefSeq" id="XP_064075929.1"/>
    </source>
</evidence>
<dbReference type="Pfam" id="PF03357">
    <property type="entry name" value="Snf7"/>
    <property type="match status" value="1"/>
</dbReference>
<sequence>MGLAECGIPEDKLPQCWSDDTRMNALFAPFRLKSANPESWEMKMKFWSDMVRQWCRFKVDPIVSGADVKFAFQRRGRTAACIEIVIEEMFRSGELSPISKYQQILHNGPEGWVRWGARLAFKPAAFALTAVTSFLPAREAIDANGLPKASIDSTQRFILESAVKEQAMDLLNNFPVGLERIGTIEELMRACGHSNREVFEILLGFLVSQGMAVKSGDVVKLAEANKKVSPVTEMDAAVVKLMSAETRLQADATRLSRDVSAAESEARAAVKLGNKLAARNHLRRKLKVQQRLERCESALDNIKELLLQARNTDINTTVVDTYRTSAQAMKKTMKEEGMDEDAVHDTMDDLKEVMESYNEVEKALSGNIDDLDTAELEQELNDLLSGSGNTGGTPGKEDRDRDGRNVSTKLPSPPADKLPRGTKKPLEREFVFDGEEQMLAELNSLGLEDASPGKVAVAVAEADPAPNSPKRETKKEKPSQEWYPPSKECLTSDVWPNNSKESDSDTSLDINLANLAKEYVELRQDDRIHPGQPLNVDFTTPPRHYGAQFQVQDHTEGAGVWLYSSRDELAASTAYSSSESPGKTGGNFQMAPGGERKKPDPWPKDDSVEDLERRLKNLRGFNL</sequence>
<dbReference type="GeneID" id="113402651"/>
<feature type="compositionally biased region" description="Basic and acidic residues" evidence="3">
    <location>
        <begin position="469"/>
        <end position="479"/>
    </location>
</feature>
<evidence type="ECO:0000313" key="4">
    <source>
        <dbReference type="Proteomes" id="UP001652626"/>
    </source>
</evidence>
<dbReference type="Gene3D" id="6.10.140.1230">
    <property type="match status" value="1"/>
</dbReference>
<evidence type="ECO:0000256" key="3">
    <source>
        <dbReference type="SAM" id="MobiDB-lite"/>
    </source>
</evidence>
<keyword evidence="4" id="KW-1185">Reference proteome</keyword>
<dbReference type="Proteomes" id="UP001652626">
    <property type="component" value="Chromosome 29"/>
</dbReference>
<feature type="region of interest" description="Disordered" evidence="3">
    <location>
        <begin position="573"/>
        <end position="610"/>
    </location>
</feature>
<keyword evidence="2" id="KW-0175">Coiled coil</keyword>
<protein>
    <submittedName>
        <fullName evidence="5">Charged multivesicular body protein 7</fullName>
    </submittedName>
</protein>
<feature type="region of interest" description="Disordered" evidence="3">
    <location>
        <begin position="461"/>
        <end position="506"/>
    </location>
</feature>
<evidence type="ECO:0000256" key="2">
    <source>
        <dbReference type="SAM" id="Coils"/>
    </source>
</evidence>
<feature type="compositionally biased region" description="Basic and acidic residues" evidence="3">
    <location>
        <begin position="395"/>
        <end position="404"/>
    </location>
</feature>
<organism evidence="4 5">
    <name type="scientific">Vanessa tameamea</name>
    <name type="common">Kamehameha butterfly</name>
    <dbReference type="NCBI Taxonomy" id="334116"/>
    <lineage>
        <taxon>Eukaryota</taxon>
        <taxon>Metazoa</taxon>
        <taxon>Ecdysozoa</taxon>
        <taxon>Arthropoda</taxon>
        <taxon>Hexapoda</taxon>
        <taxon>Insecta</taxon>
        <taxon>Pterygota</taxon>
        <taxon>Neoptera</taxon>
        <taxon>Endopterygota</taxon>
        <taxon>Lepidoptera</taxon>
        <taxon>Glossata</taxon>
        <taxon>Ditrysia</taxon>
        <taxon>Papilionoidea</taxon>
        <taxon>Nymphalidae</taxon>
        <taxon>Nymphalinae</taxon>
        <taxon>Vanessa</taxon>
    </lineage>
</organism>